<gene>
    <name evidence="2" type="ORF">F0145_08280</name>
</gene>
<protein>
    <recommendedName>
        <fullName evidence="4">DUF3575 domain-containing protein</fullName>
    </recommendedName>
</protein>
<comment type="caution">
    <text evidence="2">The sequence shown here is derived from an EMBL/GenBank/DDBJ whole genome shotgun (WGS) entry which is preliminary data.</text>
</comment>
<name>A0A5M6DNL5_9BACT</name>
<evidence type="ECO:0008006" key="4">
    <source>
        <dbReference type="Google" id="ProtNLM"/>
    </source>
</evidence>
<keyword evidence="1" id="KW-0732">Signal</keyword>
<sequence length="206" mass="23464">MVKYFLFTLLALLIAGQVEAQSNLNLKFFGLSLHPKGDVNAPLMPLNPDKKGYFVFNLGGTLGYEHFLKPDKFSLKAIQAVYSDCAAQLGGFTHLGVRWVIFKKGKHSLNGGFGPTLVYRRNWYELDNYEDSGFFKGGQDVKYQYKFIPYAGEFEYNLALNEQYEFSTTFIPGFPSLMSLSFGIRYWLPQKKKTEAPLPVQPAVRR</sequence>
<evidence type="ECO:0000313" key="3">
    <source>
        <dbReference type="Proteomes" id="UP000323426"/>
    </source>
</evidence>
<keyword evidence="3" id="KW-1185">Reference proteome</keyword>
<reference evidence="2 3" key="1">
    <citation type="submission" date="2019-09" db="EMBL/GenBank/DDBJ databases">
        <title>Genome sequence and assembly of Adhaeribacter sp.</title>
        <authorList>
            <person name="Chhetri G."/>
        </authorList>
    </citation>
    <scope>NUCLEOTIDE SEQUENCE [LARGE SCALE GENOMIC DNA]</scope>
    <source>
        <strain evidence="2 3">DK36</strain>
    </source>
</reference>
<organism evidence="2 3">
    <name type="scientific">Adhaeribacter rhizoryzae</name>
    <dbReference type="NCBI Taxonomy" id="2607907"/>
    <lineage>
        <taxon>Bacteria</taxon>
        <taxon>Pseudomonadati</taxon>
        <taxon>Bacteroidota</taxon>
        <taxon>Cytophagia</taxon>
        <taxon>Cytophagales</taxon>
        <taxon>Hymenobacteraceae</taxon>
        <taxon>Adhaeribacter</taxon>
    </lineage>
</organism>
<feature type="chain" id="PRO_5024441573" description="DUF3575 domain-containing protein" evidence="1">
    <location>
        <begin position="21"/>
        <end position="206"/>
    </location>
</feature>
<proteinExistence type="predicted"/>
<dbReference type="AlphaFoldDB" id="A0A5M6DNL5"/>
<accession>A0A5M6DNL5</accession>
<evidence type="ECO:0000313" key="2">
    <source>
        <dbReference type="EMBL" id="KAA5548006.1"/>
    </source>
</evidence>
<evidence type="ECO:0000256" key="1">
    <source>
        <dbReference type="SAM" id="SignalP"/>
    </source>
</evidence>
<feature type="signal peptide" evidence="1">
    <location>
        <begin position="1"/>
        <end position="20"/>
    </location>
</feature>
<dbReference type="EMBL" id="VWSF01000004">
    <property type="protein sequence ID" value="KAA5548006.1"/>
    <property type="molecule type" value="Genomic_DNA"/>
</dbReference>
<dbReference type="Proteomes" id="UP000323426">
    <property type="component" value="Unassembled WGS sequence"/>
</dbReference>